<name>A0A8J6TGV2_9CHLR</name>
<dbReference type="AlphaFoldDB" id="A0A8J6TGV2"/>
<keyword evidence="1" id="KW-1133">Transmembrane helix</keyword>
<evidence type="ECO:0000256" key="1">
    <source>
        <dbReference type="SAM" id="Phobius"/>
    </source>
</evidence>
<protein>
    <submittedName>
        <fullName evidence="2">Uncharacterized protein</fullName>
    </submittedName>
</protein>
<feature type="transmembrane region" description="Helical" evidence="1">
    <location>
        <begin position="12"/>
        <end position="30"/>
    </location>
</feature>
<comment type="caution">
    <text evidence="2">The sequence shown here is derived from an EMBL/GenBank/DDBJ whole genome shotgun (WGS) entry which is preliminary data.</text>
</comment>
<organism evidence="2 3">
    <name type="scientific">Candidatus Desulfolinea nitratireducens</name>
    <dbReference type="NCBI Taxonomy" id="2841698"/>
    <lineage>
        <taxon>Bacteria</taxon>
        <taxon>Bacillati</taxon>
        <taxon>Chloroflexota</taxon>
        <taxon>Anaerolineae</taxon>
        <taxon>Anaerolineales</taxon>
        <taxon>Anaerolineales incertae sedis</taxon>
        <taxon>Candidatus Desulfolinea</taxon>
    </lineage>
</organism>
<evidence type="ECO:0000313" key="2">
    <source>
        <dbReference type="EMBL" id="MBC8336313.1"/>
    </source>
</evidence>
<proteinExistence type="predicted"/>
<dbReference type="Proteomes" id="UP000614469">
    <property type="component" value="Unassembled WGS sequence"/>
</dbReference>
<evidence type="ECO:0000313" key="3">
    <source>
        <dbReference type="Proteomes" id="UP000614469"/>
    </source>
</evidence>
<gene>
    <name evidence="2" type="ORF">H8E29_13685</name>
</gene>
<keyword evidence="1" id="KW-0472">Membrane</keyword>
<keyword evidence="1" id="KW-0812">Transmembrane</keyword>
<sequence>MLSQAILISDGQLGFANLISAVIFPLVFIAKSFHLLHETAAAMVVLLRPEDGASAFQLSNLQAFANEIKGETGLEVRIG</sequence>
<reference evidence="2 3" key="1">
    <citation type="submission" date="2020-08" db="EMBL/GenBank/DDBJ databases">
        <title>Bridging the membrane lipid divide: bacteria of the FCB group superphylum have the potential to synthesize archaeal ether lipids.</title>
        <authorList>
            <person name="Villanueva L."/>
            <person name="Von Meijenfeldt F.A.B."/>
            <person name="Westbye A.B."/>
            <person name="Yadav S."/>
            <person name="Hopmans E.C."/>
            <person name="Dutilh B.E."/>
            <person name="Sinninghe Damste J.S."/>
        </authorList>
    </citation>
    <scope>NUCLEOTIDE SEQUENCE [LARGE SCALE GENOMIC DNA]</scope>
    <source>
        <strain evidence="2">NIOZ-UU36</strain>
    </source>
</reference>
<accession>A0A8J6TGV2</accession>
<dbReference type="EMBL" id="JACNJN010000153">
    <property type="protein sequence ID" value="MBC8336313.1"/>
    <property type="molecule type" value="Genomic_DNA"/>
</dbReference>